<keyword evidence="1" id="KW-0479">Metal-binding</keyword>
<dbReference type="CDD" id="cd03416">
    <property type="entry name" value="CbiX_SirB_N"/>
    <property type="match status" value="1"/>
</dbReference>
<name>A0ABT6W0D1_9ACTN</name>
<keyword evidence="2" id="KW-0456">Lyase</keyword>
<dbReference type="SUPFAM" id="SSF53800">
    <property type="entry name" value="Chelatase"/>
    <property type="match status" value="1"/>
</dbReference>
<dbReference type="PANTHER" id="PTHR33542">
    <property type="entry name" value="SIROHYDROCHLORIN FERROCHELATASE, CHLOROPLASTIC"/>
    <property type="match status" value="1"/>
</dbReference>
<dbReference type="CDD" id="cd03414">
    <property type="entry name" value="CbiX_SirB_C"/>
    <property type="match status" value="1"/>
</dbReference>
<sequence>MTPAAAPRTATAAPVLLLVAHGSRDPRHAATVRTLAARVAALRPRTRVETAFLDHCDPAVGAVLDRLAAGAVRDVVAVPLLLTAAYHARCDVPSVLAAARERHPGLTVRQAPVLGPSPLLVEALERRLSEAGAAWDRASTAVVLAAAGTSDAGALAVIEDVARQWRERGGWRAVRPAYASTASPRTGDAVRALRGEGARHIVVAPYVLAPGRLPDRVAADAADSGADLLSGVLGPAPEVARLVLRRFDAAL</sequence>
<accession>A0ABT6W0D1</accession>
<reference evidence="3 4" key="1">
    <citation type="submission" date="2023-05" db="EMBL/GenBank/DDBJ databases">
        <title>Streptantibioticus silvisoli sp. nov., acidotolerant actinomycetes 1 from pine litter.</title>
        <authorList>
            <person name="Swiecimska M."/>
            <person name="Golinska P."/>
            <person name="Sangal V."/>
            <person name="Wachnowicz B."/>
            <person name="Goodfellow M."/>
        </authorList>
    </citation>
    <scope>NUCLEOTIDE SEQUENCE [LARGE SCALE GENOMIC DNA]</scope>
    <source>
        <strain evidence="3 4">SL54</strain>
    </source>
</reference>
<evidence type="ECO:0000256" key="1">
    <source>
        <dbReference type="ARBA" id="ARBA00022723"/>
    </source>
</evidence>
<evidence type="ECO:0000313" key="3">
    <source>
        <dbReference type="EMBL" id="MDI5964200.1"/>
    </source>
</evidence>
<evidence type="ECO:0000313" key="4">
    <source>
        <dbReference type="Proteomes" id="UP001156398"/>
    </source>
</evidence>
<dbReference type="Pfam" id="PF01903">
    <property type="entry name" value="CbiX"/>
    <property type="match status" value="2"/>
</dbReference>
<dbReference type="Proteomes" id="UP001156398">
    <property type="component" value="Unassembled WGS sequence"/>
</dbReference>
<dbReference type="Gene3D" id="3.40.50.1400">
    <property type="match status" value="2"/>
</dbReference>
<dbReference type="InterPro" id="IPR002762">
    <property type="entry name" value="CbiX-like"/>
</dbReference>
<dbReference type="EMBL" id="JAAGKO020000021">
    <property type="protein sequence ID" value="MDI5964200.1"/>
    <property type="molecule type" value="Genomic_DNA"/>
</dbReference>
<protein>
    <submittedName>
        <fullName evidence="3">Sirohydrochlorin chelatase</fullName>
    </submittedName>
</protein>
<dbReference type="PANTHER" id="PTHR33542:SF5">
    <property type="entry name" value="FERROCHELATASE CHE1"/>
    <property type="match status" value="1"/>
</dbReference>
<evidence type="ECO:0000256" key="2">
    <source>
        <dbReference type="ARBA" id="ARBA00023239"/>
    </source>
</evidence>
<dbReference type="RefSeq" id="WP_271322498.1">
    <property type="nucleotide sequence ID" value="NZ_JAAGKO020000021.1"/>
</dbReference>
<gene>
    <name evidence="3" type="ORF">POF43_015980</name>
</gene>
<proteinExistence type="predicted"/>
<comment type="caution">
    <text evidence="3">The sequence shown here is derived from an EMBL/GenBank/DDBJ whole genome shotgun (WGS) entry which is preliminary data.</text>
</comment>
<organism evidence="3 4">
    <name type="scientific">Streptantibioticus silvisoli</name>
    <dbReference type="NCBI Taxonomy" id="2705255"/>
    <lineage>
        <taxon>Bacteria</taxon>
        <taxon>Bacillati</taxon>
        <taxon>Actinomycetota</taxon>
        <taxon>Actinomycetes</taxon>
        <taxon>Kitasatosporales</taxon>
        <taxon>Streptomycetaceae</taxon>
        <taxon>Streptantibioticus</taxon>
    </lineage>
</organism>
<keyword evidence="4" id="KW-1185">Reference proteome</keyword>
<dbReference type="InterPro" id="IPR050963">
    <property type="entry name" value="Sirohydro_Cobaltochel/CbiX"/>
</dbReference>